<feature type="region of interest" description="Disordered" evidence="10">
    <location>
        <begin position="483"/>
        <end position="519"/>
    </location>
</feature>
<protein>
    <recommendedName>
        <fullName evidence="9">DNA 3'-5' helicase</fullName>
        <ecNumber evidence="9">5.6.2.4</ecNumber>
    </recommendedName>
</protein>
<reference evidence="13" key="1">
    <citation type="submission" date="2022-06" db="EMBL/GenBank/DDBJ databases">
        <title>Genome Sequence of Candolleomyces eurysporus.</title>
        <authorList>
            <person name="Buettner E."/>
        </authorList>
    </citation>
    <scope>NUCLEOTIDE SEQUENCE</scope>
    <source>
        <strain evidence="13">VTCC 930004</strain>
    </source>
</reference>
<proteinExistence type="inferred from homology"/>
<keyword evidence="7" id="KW-0413">Isomerase</keyword>
<dbReference type="Pfam" id="PF00271">
    <property type="entry name" value="Helicase_C"/>
    <property type="match status" value="1"/>
</dbReference>
<dbReference type="InterPro" id="IPR011545">
    <property type="entry name" value="DEAD/DEAH_box_helicase_dom"/>
</dbReference>
<dbReference type="Pfam" id="PF00270">
    <property type="entry name" value="DEAD"/>
    <property type="match status" value="1"/>
</dbReference>
<dbReference type="GO" id="GO:0005737">
    <property type="term" value="C:cytoplasm"/>
    <property type="evidence" value="ECO:0007669"/>
    <property type="project" value="TreeGrafter"/>
</dbReference>
<dbReference type="GO" id="GO:0005694">
    <property type="term" value="C:chromosome"/>
    <property type="evidence" value="ECO:0007669"/>
    <property type="project" value="TreeGrafter"/>
</dbReference>
<organism evidence="13 14">
    <name type="scientific">Candolleomyces eurysporus</name>
    <dbReference type="NCBI Taxonomy" id="2828524"/>
    <lineage>
        <taxon>Eukaryota</taxon>
        <taxon>Fungi</taxon>
        <taxon>Dikarya</taxon>
        <taxon>Basidiomycota</taxon>
        <taxon>Agaricomycotina</taxon>
        <taxon>Agaricomycetes</taxon>
        <taxon>Agaricomycetidae</taxon>
        <taxon>Agaricales</taxon>
        <taxon>Agaricineae</taxon>
        <taxon>Psathyrellaceae</taxon>
        <taxon>Candolleomyces</taxon>
    </lineage>
</organism>
<dbReference type="GO" id="GO:0016787">
    <property type="term" value="F:hydrolase activity"/>
    <property type="evidence" value="ECO:0007669"/>
    <property type="project" value="UniProtKB-KW"/>
</dbReference>
<feature type="domain" description="Helicase ATP-binding" evidence="11">
    <location>
        <begin position="55"/>
        <end position="230"/>
    </location>
</feature>
<dbReference type="PANTHER" id="PTHR13710">
    <property type="entry name" value="DNA HELICASE RECQ FAMILY MEMBER"/>
    <property type="match status" value="1"/>
</dbReference>
<evidence type="ECO:0000313" key="13">
    <source>
        <dbReference type="EMBL" id="KAJ2925950.1"/>
    </source>
</evidence>
<dbReference type="InterPro" id="IPR014001">
    <property type="entry name" value="Helicase_ATP-bd"/>
</dbReference>
<evidence type="ECO:0000256" key="10">
    <source>
        <dbReference type="SAM" id="MobiDB-lite"/>
    </source>
</evidence>
<dbReference type="FunFam" id="3.40.50.300:FF:003558">
    <property type="entry name" value="Predicted protein"/>
    <property type="match status" value="1"/>
</dbReference>
<keyword evidence="14" id="KW-1185">Reference proteome</keyword>
<feature type="compositionally biased region" description="Pro residues" evidence="10">
    <location>
        <begin position="578"/>
        <end position="594"/>
    </location>
</feature>
<dbReference type="InterPro" id="IPR001650">
    <property type="entry name" value="Helicase_C-like"/>
</dbReference>
<comment type="caution">
    <text evidence="13">The sequence shown here is derived from an EMBL/GenBank/DDBJ whole genome shotgun (WGS) entry which is preliminary data.</text>
</comment>
<name>A0A9W8J0E3_9AGAR</name>
<keyword evidence="5" id="KW-0067">ATP-binding</keyword>
<keyword evidence="4" id="KW-0347">Helicase</keyword>
<dbReference type="CDD" id="cd17920">
    <property type="entry name" value="DEXHc_RecQ"/>
    <property type="match status" value="1"/>
</dbReference>
<comment type="catalytic activity">
    <reaction evidence="8">
        <text>Couples ATP hydrolysis with the unwinding of duplex DNA by translocating in the 3'-5' direction.</text>
        <dbReference type="EC" id="5.6.2.4"/>
    </reaction>
</comment>
<evidence type="ECO:0000256" key="6">
    <source>
        <dbReference type="ARBA" id="ARBA00023125"/>
    </source>
</evidence>
<dbReference type="SMART" id="SM00490">
    <property type="entry name" value="HELICc"/>
    <property type="match status" value="1"/>
</dbReference>
<gene>
    <name evidence="13" type="ORF">H1R20_g11149</name>
</gene>
<dbReference type="GO" id="GO:0005524">
    <property type="term" value="F:ATP binding"/>
    <property type="evidence" value="ECO:0007669"/>
    <property type="project" value="UniProtKB-KW"/>
</dbReference>
<feature type="compositionally biased region" description="Basic and acidic residues" evidence="10">
    <location>
        <begin position="647"/>
        <end position="667"/>
    </location>
</feature>
<accession>A0A9W8J0E3</accession>
<dbReference type="GO" id="GO:0003677">
    <property type="term" value="F:DNA binding"/>
    <property type="evidence" value="ECO:0007669"/>
    <property type="project" value="UniProtKB-KW"/>
</dbReference>
<dbReference type="SMART" id="SM00487">
    <property type="entry name" value="DEXDc"/>
    <property type="match status" value="1"/>
</dbReference>
<dbReference type="OrthoDB" id="10261556at2759"/>
<evidence type="ECO:0000259" key="11">
    <source>
        <dbReference type="PROSITE" id="PS51192"/>
    </source>
</evidence>
<evidence type="ECO:0000256" key="8">
    <source>
        <dbReference type="ARBA" id="ARBA00034617"/>
    </source>
</evidence>
<keyword evidence="3" id="KW-0378">Hydrolase</keyword>
<dbReference type="SUPFAM" id="SSF52540">
    <property type="entry name" value="P-loop containing nucleoside triphosphate hydrolases"/>
    <property type="match status" value="1"/>
</dbReference>
<feature type="non-terminal residue" evidence="13">
    <location>
        <position position="1"/>
    </location>
</feature>
<feature type="region of interest" description="Disordered" evidence="10">
    <location>
        <begin position="1"/>
        <end position="28"/>
    </location>
</feature>
<dbReference type="Proteomes" id="UP001140091">
    <property type="component" value="Unassembled WGS sequence"/>
</dbReference>
<evidence type="ECO:0000256" key="7">
    <source>
        <dbReference type="ARBA" id="ARBA00023235"/>
    </source>
</evidence>
<keyword evidence="6" id="KW-0238">DNA-binding</keyword>
<evidence type="ECO:0000256" key="5">
    <source>
        <dbReference type="ARBA" id="ARBA00022840"/>
    </source>
</evidence>
<feature type="compositionally biased region" description="Basic residues" evidence="10">
    <location>
        <begin position="18"/>
        <end position="28"/>
    </location>
</feature>
<dbReference type="CDD" id="cd18794">
    <property type="entry name" value="SF2_C_RecQ"/>
    <property type="match status" value="1"/>
</dbReference>
<dbReference type="EMBL" id="JANBPK010001095">
    <property type="protein sequence ID" value="KAJ2925950.1"/>
    <property type="molecule type" value="Genomic_DNA"/>
</dbReference>
<keyword evidence="2" id="KW-0547">Nucleotide-binding</keyword>
<dbReference type="InterPro" id="IPR027417">
    <property type="entry name" value="P-loop_NTPase"/>
</dbReference>
<dbReference type="FunFam" id="3.40.50.300:FF:000296">
    <property type="entry name" value="ATP-dependent DNA helicase RecQ"/>
    <property type="match status" value="1"/>
</dbReference>
<evidence type="ECO:0000256" key="9">
    <source>
        <dbReference type="ARBA" id="ARBA00034808"/>
    </source>
</evidence>
<dbReference type="PANTHER" id="PTHR13710:SF152">
    <property type="entry name" value="ATP-DEPENDENT DNA HELICASE Q5"/>
    <property type="match status" value="1"/>
</dbReference>
<feature type="compositionally biased region" description="Low complexity" evidence="10">
    <location>
        <begin position="490"/>
        <end position="499"/>
    </location>
</feature>
<evidence type="ECO:0000256" key="4">
    <source>
        <dbReference type="ARBA" id="ARBA00022806"/>
    </source>
</evidence>
<dbReference type="GO" id="GO:0005634">
    <property type="term" value="C:nucleus"/>
    <property type="evidence" value="ECO:0007669"/>
    <property type="project" value="TreeGrafter"/>
</dbReference>
<evidence type="ECO:0000313" key="14">
    <source>
        <dbReference type="Proteomes" id="UP001140091"/>
    </source>
</evidence>
<sequence length="811" mass="90242">MHDEEDPAQPEASTSTAHLRRNGKMKKKDLKEMVDRVLTSTFKYSSYKGKQKEIVEAAVLGSDVFVLAPTGMGKSLCFQVPALAAKSGVTVVVSPLLSLMKNQVSALRERGVLVAALNSETPKDEKAEIIRELSSNNPTLQLLYVTPERLKLKDFMSLLDNVYENGKLIRLVVDEAHCISEWGHDFRADYRRLGKFRENYPNVPIMALTATATYDVQKDIIGSLKLSSDNLFQALHPFNRENLFYEIRYLSDSSELFRIEDIYNYIMNLYRRRGKKSSGIIYCRTKSACDGLSSYLRSKGVNAGVYYSGKGASILNSTLSKWMEDDGIDVVVATVAFGMGIDKGDVRYVIHYDLPKSFEGYYQETGRAGRDGQPAKCILYYSREDCVDVKRLVMRPRERIQEEHEGPPPTQRASNSLDAAICRYFGEQIDTKDAELVKSYCKQMCDVCKYPQKTLQRHTKLSPIDVSEAFERINSNRAAAAPITRTTSAGSGVQTSWTGTGTGTRLGMGVKRPFSNSNLEKGKEDFKKMKVDLAPALVTKPYSSAGGLKKPFKPPTFLKAPAKGGGVEKPTTTSVPAVAPPPPPERRPSPPPPPRGRERSVSPPTAFSPPAQQPKKRRSSKSAPEEAPVAIVSDEGEGLAVDPVWPDPRDEDRDVSGPRMDIDHDAQADYQGDVEVDQELSDIEDGVQLMHEYSTKVPISNRRRGFNRIRSTLYKVFLTHPNHQRLWNKIPKAPIVKKERKRKLCAAAQTLEGSVLAYSSTADGYGSAVSGMEDVIEDLVKVEMWNSGKGEFEEAQEVLDIIIKQCARRGK</sequence>
<evidence type="ECO:0000259" key="12">
    <source>
        <dbReference type="PROSITE" id="PS51194"/>
    </source>
</evidence>
<feature type="region of interest" description="Disordered" evidence="10">
    <location>
        <begin position="541"/>
        <end position="668"/>
    </location>
</feature>
<evidence type="ECO:0000256" key="3">
    <source>
        <dbReference type="ARBA" id="ARBA00022801"/>
    </source>
</evidence>
<dbReference type="PROSITE" id="PS51194">
    <property type="entry name" value="HELICASE_CTER"/>
    <property type="match status" value="1"/>
</dbReference>
<evidence type="ECO:0000256" key="1">
    <source>
        <dbReference type="ARBA" id="ARBA00005446"/>
    </source>
</evidence>
<dbReference type="Gene3D" id="3.40.50.300">
    <property type="entry name" value="P-loop containing nucleotide triphosphate hydrolases"/>
    <property type="match status" value="2"/>
</dbReference>
<dbReference type="NCBIfam" id="TIGR00614">
    <property type="entry name" value="recQ_fam"/>
    <property type="match status" value="1"/>
</dbReference>
<comment type="similarity">
    <text evidence="1">Belongs to the helicase family. RecQ subfamily.</text>
</comment>
<dbReference type="GO" id="GO:0000724">
    <property type="term" value="P:double-strand break repair via homologous recombination"/>
    <property type="evidence" value="ECO:0007669"/>
    <property type="project" value="TreeGrafter"/>
</dbReference>
<dbReference type="GO" id="GO:0043138">
    <property type="term" value="F:3'-5' DNA helicase activity"/>
    <property type="evidence" value="ECO:0007669"/>
    <property type="project" value="UniProtKB-EC"/>
</dbReference>
<dbReference type="GO" id="GO:0009378">
    <property type="term" value="F:four-way junction helicase activity"/>
    <property type="evidence" value="ECO:0007669"/>
    <property type="project" value="TreeGrafter"/>
</dbReference>
<dbReference type="InterPro" id="IPR004589">
    <property type="entry name" value="DNA_helicase_ATP-dep_RecQ"/>
</dbReference>
<dbReference type="EC" id="5.6.2.4" evidence="9"/>
<evidence type="ECO:0000256" key="2">
    <source>
        <dbReference type="ARBA" id="ARBA00022741"/>
    </source>
</evidence>
<feature type="domain" description="Helicase C-terminal" evidence="12">
    <location>
        <begin position="258"/>
        <end position="415"/>
    </location>
</feature>
<dbReference type="AlphaFoldDB" id="A0A9W8J0E3"/>
<dbReference type="PROSITE" id="PS51192">
    <property type="entry name" value="HELICASE_ATP_BIND_1"/>
    <property type="match status" value="1"/>
</dbReference>